<dbReference type="Proteomes" id="UP000092154">
    <property type="component" value="Unassembled WGS sequence"/>
</dbReference>
<dbReference type="AlphaFoldDB" id="A0A1B7MHN1"/>
<reference evidence="1 2" key="1">
    <citation type="submission" date="2016-06" db="EMBL/GenBank/DDBJ databases">
        <title>Comparative genomics of the ectomycorrhizal sister species Rhizopogon vinicolor and Rhizopogon vesiculosus (Basidiomycota: Boletales) reveals a divergence of the mating type B locus.</title>
        <authorList>
            <consortium name="DOE Joint Genome Institute"/>
            <person name="Mujic A.B."/>
            <person name="Kuo A."/>
            <person name="Tritt A."/>
            <person name="Lipzen A."/>
            <person name="Chen C."/>
            <person name="Johnson J."/>
            <person name="Sharma A."/>
            <person name="Barry K."/>
            <person name="Grigoriev I.V."/>
            <person name="Spatafora J.W."/>
        </authorList>
    </citation>
    <scope>NUCLEOTIDE SEQUENCE [LARGE SCALE GENOMIC DNA]</scope>
    <source>
        <strain evidence="1 2">AM-OR11-026</strain>
    </source>
</reference>
<gene>
    <name evidence="1" type="ORF">K503DRAFT_787417</name>
</gene>
<dbReference type="InParanoid" id="A0A1B7MHN1"/>
<organism evidence="1 2">
    <name type="scientific">Rhizopogon vinicolor AM-OR11-026</name>
    <dbReference type="NCBI Taxonomy" id="1314800"/>
    <lineage>
        <taxon>Eukaryota</taxon>
        <taxon>Fungi</taxon>
        <taxon>Dikarya</taxon>
        <taxon>Basidiomycota</taxon>
        <taxon>Agaricomycotina</taxon>
        <taxon>Agaricomycetes</taxon>
        <taxon>Agaricomycetidae</taxon>
        <taxon>Boletales</taxon>
        <taxon>Suillineae</taxon>
        <taxon>Rhizopogonaceae</taxon>
        <taxon>Rhizopogon</taxon>
    </lineage>
</organism>
<sequence length="104" mass="12169">MSPGIYLQMHAESLTASPRYSAPTTTIHKARYPEPAFWSVSQTLFLAHPAGDMMKAPSYRSVAQRSSTSRWHRANSNTIQRNYTTREVLMKREREEERERKQWP</sequence>
<accession>A0A1B7MHN1</accession>
<dbReference type="EMBL" id="KV449119">
    <property type="protein sequence ID" value="OAX32106.1"/>
    <property type="molecule type" value="Genomic_DNA"/>
</dbReference>
<keyword evidence="2" id="KW-1185">Reference proteome</keyword>
<protein>
    <submittedName>
        <fullName evidence="1">Uncharacterized protein</fullName>
    </submittedName>
</protein>
<name>A0A1B7MHN1_9AGAM</name>
<evidence type="ECO:0000313" key="1">
    <source>
        <dbReference type="EMBL" id="OAX32106.1"/>
    </source>
</evidence>
<proteinExistence type="predicted"/>
<evidence type="ECO:0000313" key="2">
    <source>
        <dbReference type="Proteomes" id="UP000092154"/>
    </source>
</evidence>